<feature type="signal peptide" evidence="3">
    <location>
        <begin position="1"/>
        <end position="24"/>
    </location>
</feature>
<dbReference type="PANTHER" id="PTHR30373">
    <property type="entry name" value="UPF0603 PROTEIN YGCG"/>
    <property type="match status" value="1"/>
</dbReference>
<dbReference type="Gene3D" id="3.10.310.50">
    <property type="match status" value="1"/>
</dbReference>
<dbReference type="InterPro" id="IPR007621">
    <property type="entry name" value="TPM_dom"/>
</dbReference>
<accession>A0A4R6USY4</accession>
<gene>
    <name evidence="5" type="ORF">EV696_10299</name>
</gene>
<keyword evidence="2" id="KW-0472">Membrane</keyword>
<sequence>MKRLCCSSNGFLILLWFCALTASAGDLPRPIEPYVNDFANLLSESERESLRKRLRSIRSERGLEITLVTQQQKSADWQQRSIESYATALFNEWGVGNRERNDGIMLLIIVADREARIELGKFYGREHDGNMQRLMDRKLVPLFREQQWYEAMHRALDGFEQLHRSPESPLPVESDSGPVLWLLGLGGAAALTGGAGLVWFRRHQRNKPRQCQRCLGAMVRLSEDIDDRHLDKGQQKEESLGSVDYDVWKCTYCDNVEIIPYKAWFTSAETCPQCRKHTGKSERTPYSPAAGGYYLNITCQHCQHHWSRFVRHSQSGGSSGGFGGGSSGGGGATGRW</sequence>
<protein>
    <recommendedName>
        <fullName evidence="4">TPM domain-containing protein</fullName>
    </recommendedName>
</protein>
<feature type="chain" id="PRO_5020818527" description="TPM domain-containing protein" evidence="3">
    <location>
        <begin position="25"/>
        <end position="336"/>
    </location>
</feature>
<dbReference type="Pfam" id="PF04536">
    <property type="entry name" value="TPM_phosphatase"/>
    <property type="match status" value="1"/>
</dbReference>
<dbReference type="Proteomes" id="UP000295375">
    <property type="component" value="Unassembled WGS sequence"/>
</dbReference>
<evidence type="ECO:0000256" key="1">
    <source>
        <dbReference type="SAM" id="MobiDB-lite"/>
    </source>
</evidence>
<evidence type="ECO:0000256" key="2">
    <source>
        <dbReference type="SAM" id="Phobius"/>
    </source>
</evidence>
<evidence type="ECO:0000256" key="3">
    <source>
        <dbReference type="SAM" id="SignalP"/>
    </source>
</evidence>
<feature type="region of interest" description="Disordered" evidence="1">
    <location>
        <begin position="316"/>
        <end position="336"/>
    </location>
</feature>
<feature type="transmembrane region" description="Helical" evidence="2">
    <location>
        <begin position="179"/>
        <end position="200"/>
    </location>
</feature>
<feature type="compositionally biased region" description="Gly residues" evidence="1">
    <location>
        <begin position="317"/>
        <end position="336"/>
    </location>
</feature>
<evidence type="ECO:0000313" key="6">
    <source>
        <dbReference type="Proteomes" id="UP000295375"/>
    </source>
</evidence>
<proteinExistence type="predicted"/>
<keyword evidence="3" id="KW-0732">Signal</keyword>
<evidence type="ECO:0000259" key="4">
    <source>
        <dbReference type="Pfam" id="PF04536"/>
    </source>
</evidence>
<dbReference type="RefSeq" id="WP_133587563.1">
    <property type="nucleotide sequence ID" value="NZ_CP037953.1"/>
</dbReference>
<organism evidence="5 6">
    <name type="scientific">Permianibacter aggregans</name>
    <dbReference type="NCBI Taxonomy" id="1510150"/>
    <lineage>
        <taxon>Bacteria</taxon>
        <taxon>Pseudomonadati</taxon>
        <taxon>Pseudomonadota</taxon>
        <taxon>Gammaproteobacteria</taxon>
        <taxon>Pseudomonadales</taxon>
        <taxon>Pseudomonadaceae</taxon>
        <taxon>Permianibacter</taxon>
    </lineage>
</organism>
<name>A0A4R6USY4_9GAMM</name>
<keyword evidence="2" id="KW-1133">Transmembrane helix</keyword>
<keyword evidence="6" id="KW-1185">Reference proteome</keyword>
<dbReference type="AlphaFoldDB" id="A0A4R6USY4"/>
<feature type="domain" description="TPM" evidence="4">
    <location>
        <begin position="35"/>
        <end position="160"/>
    </location>
</feature>
<evidence type="ECO:0000313" key="5">
    <source>
        <dbReference type="EMBL" id="TDQ50418.1"/>
    </source>
</evidence>
<dbReference type="PANTHER" id="PTHR30373:SF2">
    <property type="entry name" value="UPF0603 PROTEIN YGCG"/>
    <property type="match status" value="1"/>
</dbReference>
<dbReference type="OrthoDB" id="9810918at2"/>
<comment type="caution">
    <text evidence="5">The sequence shown here is derived from an EMBL/GenBank/DDBJ whole genome shotgun (WGS) entry which is preliminary data.</text>
</comment>
<keyword evidence="2" id="KW-0812">Transmembrane</keyword>
<reference evidence="5 6" key="1">
    <citation type="submission" date="2019-03" db="EMBL/GenBank/DDBJ databases">
        <title>Genomic Encyclopedia of Type Strains, Phase IV (KMG-IV): sequencing the most valuable type-strain genomes for metagenomic binning, comparative biology and taxonomic classification.</title>
        <authorList>
            <person name="Goeker M."/>
        </authorList>
    </citation>
    <scope>NUCLEOTIDE SEQUENCE [LARGE SCALE GENOMIC DNA]</scope>
    <source>
        <strain evidence="5 6">DSM 103792</strain>
    </source>
</reference>
<dbReference type="EMBL" id="SNYM01000002">
    <property type="protein sequence ID" value="TDQ50418.1"/>
    <property type="molecule type" value="Genomic_DNA"/>
</dbReference>